<feature type="active site" evidence="5">
    <location>
        <position position="145"/>
    </location>
</feature>
<dbReference type="InterPro" id="IPR033121">
    <property type="entry name" value="PEPTIDASE_A1"/>
</dbReference>
<dbReference type="PRINTS" id="PR00792">
    <property type="entry name" value="PEPSIN"/>
</dbReference>
<proteinExistence type="inferred from homology"/>
<keyword evidence="6" id="KW-1015">Disulfide bond</keyword>
<keyword evidence="9" id="KW-0732">Signal</keyword>
<dbReference type="PANTHER" id="PTHR47966">
    <property type="entry name" value="BETA-SITE APP-CLEAVING ENZYME, ISOFORM A-RELATED"/>
    <property type="match status" value="1"/>
</dbReference>
<dbReference type="FunFam" id="2.40.70.10:FF:000024">
    <property type="entry name" value="Endothiapepsin"/>
    <property type="match status" value="1"/>
</dbReference>
<feature type="chain" id="PRO_5015722194" evidence="9">
    <location>
        <begin position="24"/>
        <end position="442"/>
    </location>
</feature>
<dbReference type="InterPro" id="IPR001461">
    <property type="entry name" value="Aspartic_peptidase_A1"/>
</dbReference>
<dbReference type="PROSITE" id="PS51767">
    <property type="entry name" value="PEPTIDASE_A1"/>
    <property type="match status" value="1"/>
</dbReference>
<comment type="similarity">
    <text evidence="1 7">Belongs to the peptidase A1 family.</text>
</comment>
<dbReference type="InterPro" id="IPR021109">
    <property type="entry name" value="Peptidase_aspartic_dom_sf"/>
</dbReference>
<keyword evidence="12" id="KW-1185">Reference proteome</keyword>
<organism evidence="11 12">
    <name type="scientific">Coniella lustricola</name>
    <dbReference type="NCBI Taxonomy" id="2025994"/>
    <lineage>
        <taxon>Eukaryota</taxon>
        <taxon>Fungi</taxon>
        <taxon>Dikarya</taxon>
        <taxon>Ascomycota</taxon>
        <taxon>Pezizomycotina</taxon>
        <taxon>Sordariomycetes</taxon>
        <taxon>Sordariomycetidae</taxon>
        <taxon>Diaporthales</taxon>
        <taxon>Schizoparmaceae</taxon>
        <taxon>Coniella</taxon>
    </lineage>
</organism>
<evidence type="ECO:0000256" key="4">
    <source>
        <dbReference type="ARBA" id="ARBA00022801"/>
    </source>
</evidence>
<feature type="active site" evidence="5">
    <location>
        <position position="329"/>
    </location>
</feature>
<evidence type="ECO:0000256" key="2">
    <source>
        <dbReference type="ARBA" id="ARBA00022670"/>
    </source>
</evidence>
<dbReference type="FunFam" id="2.40.70.10:FF:000026">
    <property type="entry name" value="Endothiapepsin"/>
    <property type="match status" value="1"/>
</dbReference>
<evidence type="ECO:0000256" key="5">
    <source>
        <dbReference type="PIRSR" id="PIRSR601461-1"/>
    </source>
</evidence>
<dbReference type="AlphaFoldDB" id="A0A2T3AA25"/>
<dbReference type="OrthoDB" id="2747330at2759"/>
<gene>
    <name evidence="11" type="ORF">BD289DRAFT_367031</name>
</gene>
<keyword evidence="2 7" id="KW-0645">Protease</keyword>
<reference evidence="11 12" key="1">
    <citation type="journal article" date="2018" name="Mycol. Prog.">
        <title>Coniella lustricola, a new species from submerged detritus.</title>
        <authorList>
            <person name="Raudabaugh D.B."/>
            <person name="Iturriaga T."/>
            <person name="Carver A."/>
            <person name="Mondo S."/>
            <person name="Pangilinan J."/>
            <person name="Lipzen A."/>
            <person name="He G."/>
            <person name="Amirebrahimi M."/>
            <person name="Grigoriev I.V."/>
            <person name="Miller A.N."/>
        </authorList>
    </citation>
    <scope>NUCLEOTIDE SEQUENCE [LARGE SCALE GENOMIC DNA]</scope>
    <source>
        <strain evidence="11 12">B22-T-1</strain>
    </source>
</reference>
<keyword evidence="4 7" id="KW-0378">Hydrolase</keyword>
<dbReference type="EMBL" id="KZ678428">
    <property type="protein sequence ID" value="PSR88513.1"/>
    <property type="molecule type" value="Genomic_DNA"/>
</dbReference>
<feature type="domain" description="Peptidase A1" evidence="10">
    <location>
        <begin position="127"/>
        <end position="438"/>
    </location>
</feature>
<dbReference type="GO" id="GO:0006508">
    <property type="term" value="P:proteolysis"/>
    <property type="evidence" value="ECO:0007669"/>
    <property type="project" value="UniProtKB-KW"/>
</dbReference>
<dbReference type="InterPro" id="IPR034163">
    <property type="entry name" value="Aspergillopepsin-like_cat_dom"/>
</dbReference>
<evidence type="ECO:0000256" key="3">
    <source>
        <dbReference type="ARBA" id="ARBA00022750"/>
    </source>
</evidence>
<dbReference type="SUPFAM" id="SSF50630">
    <property type="entry name" value="Acid proteases"/>
    <property type="match status" value="1"/>
</dbReference>
<dbReference type="InParanoid" id="A0A2T3AA25"/>
<accession>A0A2T3AA25</accession>
<keyword evidence="3 7" id="KW-0064">Aspartyl protease</keyword>
<dbReference type="Gene3D" id="2.40.70.10">
    <property type="entry name" value="Acid Proteases"/>
    <property type="match status" value="2"/>
</dbReference>
<dbReference type="GO" id="GO:0004190">
    <property type="term" value="F:aspartic-type endopeptidase activity"/>
    <property type="evidence" value="ECO:0007669"/>
    <property type="project" value="UniProtKB-KW"/>
</dbReference>
<name>A0A2T3AA25_9PEZI</name>
<feature type="region of interest" description="Disordered" evidence="8">
    <location>
        <begin position="30"/>
        <end position="63"/>
    </location>
</feature>
<protein>
    <submittedName>
        <fullName evidence="11">Endothiapepsin</fullName>
    </submittedName>
</protein>
<evidence type="ECO:0000259" key="10">
    <source>
        <dbReference type="PROSITE" id="PS51767"/>
    </source>
</evidence>
<evidence type="ECO:0000313" key="12">
    <source>
        <dbReference type="Proteomes" id="UP000241462"/>
    </source>
</evidence>
<feature type="signal peptide" evidence="9">
    <location>
        <begin position="1"/>
        <end position="23"/>
    </location>
</feature>
<evidence type="ECO:0000313" key="11">
    <source>
        <dbReference type="EMBL" id="PSR88513.1"/>
    </source>
</evidence>
<dbReference type="Pfam" id="PF00026">
    <property type="entry name" value="Asp"/>
    <property type="match status" value="1"/>
</dbReference>
<evidence type="ECO:0000256" key="1">
    <source>
        <dbReference type="ARBA" id="ARBA00007447"/>
    </source>
</evidence>
<dbReference type="PROSITE" id="PS00141">
    <property type="entry name" value="ASP_PROTEASE"/>
    <property type="match status" value="1"/>
</dbReference>
<feature type="disulfide bond" evidence="6">
    <location>
        <begin position="365"/>
        <end position="400"/>
    </location>
</feature>
<evidence type="ECO:0000256" key="8">
    <source>
        <dbReference type="SAM" id="MobiDB-lite"/>
    </source>
</evidence>
<dbReference type="Proteomes" id="UP000241462">
    <property type="component" value="Unassembled WGS sequence"/>
</dbReference>
<dbReference type="PANTHER" id="PTHR47966:SF2">
    <property type="entry name" value="ASPERGILLOPEPSIN-1-RELATED"/>
    <property type="match status" value="1"/>
</dbReference>
<sequence length="442" mass="46727">MQYTNSFGTFLVGLLAASELAAAVPTNFRQHAPISSPPKARSTTGGNKVSLKQVRNPSHSTHQRVGALAVEKAYLKFNAAMPTDLTDAVSRIRLNLAAGRDAMGFESTAKRATGAVTTNPEEYDVEYLTPVQIGTPPQTLNLDFDTGSSDLWVYSTETPSSEVSGQTVYNANTSTTSAKQDGLSWSISYGDGSSSKGDVYYDTVLVGGLSVQDMAIETATTVSSEFTADTDIDGLLGLGFSNLNTVSPTKQSTFFDKAESQLDEFLFTADLKHSEAGTYNFGFIDTAAYTGEIYNTTVDSTQGYWMFSATGYQIGDASFQSSTIKGIADTGTTLLMLPTAIVEAYYAQVTSAAFDSSQGGYTFPCSATLPDFTLGIGAGAITVPGSYINYSPLDSANTTCFGGLQDDSAIGFAIFGDIALKSAFVVFQGGENPTIGWANKNL</sequence>
<dbReference type="InterPro" id="IPR001969">
    <property type="entry name" value="Aspartic_peptidase_AS"/>
</dbReference>
<dbReference type="CDD" id="cd06097">
    <property type="entry name" value="Aspergillopepsin_like"/>
    <property type="match status" value="1"/>
</dbReference>
<evidence type="ECO:0000256" key="7">
    <source>
        <dbReference type="RuleBase" id="RU000454"/>
    </source>
</evidence>
<evidence type="ECO:0000256" key="6">
    <source>
        <dbReference type="PIRSR" id="PIRSR601461-2"/>
    </source>
</evidence>
<evidence type="ECO:0000256" key="9">
    <source>
        <dbReference type="SAM" id="SignalP"/>
    </source>
</evidence>
<dbReference type="STRING" id="2025994.A0A2T3AA25"/>